<evidence type="ECO:0000313" key="2">
    <source>
        <dbReference type="EMBL" id="KFD50634.1"/>
    </source>
</evidence>
<dbReference type="EMBL" id="KL363250">
    <property type="protein sequence ID" value="KFD50634.1"/>
    <property type="molecule type" value="Genomic_DNA"/>
</dbReference>
<organism evidence="2 3">
    <name type="scientific">Trichuris suis</name>
    <name type="common">pig whipworm</name>
    <dbReference type="NCBI Taxonomy" id="68888"/>
    <lineage>
        <taxon>Eukaryota</taxon>
        <taxon>Metazoa</taxon>
        <taxon>Ecdysozoa</taxon>
        <taxon>Nematoda</taxon>
        <taxon>Enoplea</taxon>
        <taxon>Dorylaimia</taxon>
        <taxon>Trichinellida</taxon>
        <taxon>Trichuridae</taxon>
        <taxon>Trichuris</taxon>
    </lineage>
</organism>
<feature type="compositionally biased region" description="Basic residues" evidence="1">
    <location>
        <begin position="250"/>
        <end position="270"/>
    </location>
</feature>
<proteinExistence type="predicted"/>
<gene>
    <name evidence="2" type="ORF">M513_08441</name>
</gene>
<protein>
    <recommendedName>
        <fullName evidence="4">GIY-YIG domain-containing protein</fullName>
    </recommendedName>
</protein>
<evidence type="ECO:0000256" key="1">
    <source>
        <dbReference type="SAM" id="MobiDB-lite"/>
    </source>
</evidence>
<sequence length="349" mass="39319">MKMITKTIIMQHRLLSLRVEHFWYILLQIYRIDVNVNNRLGFSEVQGPVDYVSCQKEALHAELPVIQPRGFYDMVCKVTDDRPNAILSLFWSAESCATANGVTQSDLDYATLRDPFVCVLIPAVDPVSVLLEPVKQSPASLVSSVIRRRVNMPKVTAQENRAPWLFFPTMWDSVPLDQRPGVVYKITCGCNASYIGETGNTLFHRFKQHRDGVNSYRKALKEVAGTEPTQNDQNRPPTPDGRVPEDIPQRRGRGRPRKKPAKTVTKKRDARKTMANAIKGSAVVEHSSQCSLDLRPKIICRESLFSLRKLKEAFYIRHNAPSMSRNKGVEVSEAWAGLIDQTGCCALAP</sequence>
<accession>A0A085M088</accession>
<feature type="region of interest" description="Disordered" evidence="1">
    <location>
        <begin position="222"/>
        <end position="270"/>
    </location>
</feature>
<dbReference type="Proteomes" id="UP000030764">
    <property type="component" value="Unassembled WGS sequence"/>
</dbReference>
<evidence type="ECO:0000313" key="3">
    <source>
        <dbReference type="Proteomes" id="UP000030764"/>
    </source>
</evidence>
<name>A0A085M088_9BILA</name>
<reference evidence="2 3" key="1">
    <citation type="journal article" date="2014" name="Nat. Genet.">
        <title>Genome and transcriptome of the porcine whipworm Trichuris suis.</title>
        <authorList>
            <person name="Jex A.R."/>
            <person name="Nejsum P."/>
            <person name="Schwarz E.M."/>
            <person name="Hu L."/>
            <person name="Young N.D."/>
            <person name="Hall R.S."/>
            <person name="Korhonen P.K."/>
            <person name="Liao S."/>
            <person name="Thamsborg S."/>
            <person name="Xia J."/>
            <person name="Xu P."/>
            <person name="Wang S."/>
            <person name="Scheerlinck J.P."/>
            <person name="Hofmann A."/>
            <person name="Sternberg P.W."/>
            <person name="Wang J."/>
            <person name="Gasser R.B."/>
        </authorList>
    </citation>
    <scope>NUCLEOTIDE SEQUENCE [LARGE SCALE GENOMIC DNA]</scope>
    <source>
        <strain evidence="2">DCEP-RM93M</strain>
    </source>
</reference>
<keyword evidence="3" id="KW-1185">Reference proteome</keyword>
<dbReference type="AlphaFoldDB" id="A0A085M088"/>
<evidence type="ECO:0008006" key="4">
    <source>
        <dbReference type="Google" id="ProtNLM"/>
    </source>
</evidence>